<organism evidence="1">
    <name type="scientific">uncultured Caudovirales phage</name>
    <dbReference type="NCBI Taxonomy" id="2100421"/>
    <lineage>
        <taxon>Viruses</taxon>
        <taxon>Duplodnaviria</taxon>
        <taxon>Heunggongvirae</taxon>
        <taxon>Uroviricota</taxon>
        <taxon>Caudoviricetes</taxon>
        <taxon>Peduoviridae</taxon>
        <taxon>Maltschvirus</taxon>
        <taxon>Maltschvirus maltsch</taxon>
    </lineage>
</organism>
<gene>
    <name evidence="1" type="ORF">UFOVP929_44</name>
</gene>
<evidence type="ECO:0000313" key="1">
    <source>
        <dbReference type="EMBL" id="CAB4172097.1"/>
    </source>
</evidence>
<protein>
    <submittedName>
        <fullName evidence="1">Uncharacterized protein</fullName>
    </submittedName>
</protein>
<proteinExistence type="predicted"/>
<sequence>MSMNSDPAYKRHHALADVLHLHEMGYILEGLHLLAQKYPGTNFAEEVLPPIIRLVGEAENRAMIHEHAGDYDYPAGEDFPDTNEGGTA</sequence>
<reference evidence="1" key="1">
    <citation type="submission" date="2020-05" db="EMBL/GenBank/DDBJ databases">
        <authorList>
            <person name="Chiriac C."/>
            <person name="Salcher M."/>
            <person name="Ghai R."/>
            <person name="Kavagutti S V."/>
        </authorList>
    </citation>
    <scope>NUCLEOTIDE SEQUENCE</scope>
</reference>
<name>A0A6J5PM40_9CAUD</name>
<dbReference type="EMBL" id="LR796871">
    <property type="protein sequence ID" value="CAB4172097.1"/>
    <property type="molecule type" value="Genomic_DNA"/>
</dbReference>
<accession>A0A6J5PM40</accession>